<feature type="chain" id="PRO_5016320631" evidence="1">
    <location>
        <begin position="26"/>
        <end position="149"/>
    </location>
</feature>
<dbReference type="Pfam" id="PF09912">
    <property type="entry name" value="DUF2141"/>
    <property type="match status" value="1"/>
</dbReference>
<name>A0A318UMJ9_9SPHI</name>
<proteinExistence type="predicted"/>
<reference evidence="2 3" key="1">
    <citation type="submission" date="2018-06" db="EMBL/GenBank/DDBJ databases">
        <title>Genomic Encyclopedia of Archaeal and Bacterial Type Strains, Phase II (KMG-II): from individual species to whole genera.</title>
        <authorList>
            <person name="Goeker M."/>
        </authorList>
    </citation>
    <scope>NUCLEOTIDE SEQUENCE [LARGE SCALE GENOMIC DNA]</scope>
    <source>
        <strain evidence="2 3">DSM 27372</strain>
    </source>
</reference>
<dbReference type="RefSeq" id="WP_110826860.1">
    <property type="nucleotide sequence ID" value="NZ_QKLU01000001.1"/>
</dbReference>
<protein>
    <submittedName>
        <fullName evidence="2">Uncharacterized protein (DUF2141 family)</fullName>
    </submittedName>
</protein>
<feature type="signal peptide" evidence="1">
    <location>
        <begin position="1"/>
        <end position="25"/>
    </location>
</feature>
<evidence type="ECO:0000313" key="2">
    <source>
        <dbReference type="EMBL" id="PYF76750.1"/>
    </source>
</evidence>
<sequence>MMKKIKGLRWSLFLGFLWSVSFCYGQGAETQVRVFGIRSGNGNVVLTFFKNKEGFEKRQAFKKMVFDKKTISSGHLTLAFKIEPGVYGITLLDDENGNGKMDKNFIGMPKEGFGFSNFYMERWKRPTFDDFKVNLTAAENTVEVKVKYM</sequence>
<keyword evidence="3" id="KW-1185">Reference proteome</keyword>
<dbReference type="EMBL" id="QKLU01000001">
    <property type="protein sequence ID" value="PYF76750.1"/>
    <property type="molecule type" value="Genomic_DNA"/>
</dbReference>
<evidence type="ECO:0000256" key="1">
    <source>
        <dbReference type="SAM" id="SignalP"/>
    </source>
</evidence>
<dbReference type="InterPro" id="IPR018673">
    <property type="entry name" value="DUF2141"/>
</dbReference>
<organism evidence="2 3">
    <name type="scientific">Pedobacter nutrimenti</name>
    <dbReference type="NCBI Taxonomy" id="1241337"/>
    <lineage>
        <taxon>Bacteria</taxon>
        <taxon>Pseudomonadati</taxon>
        <taxon>Bacteroidota</taxon>
        <taxon>Sphingobacteriia</taxon>
        <taxon>Sphingobacteriales</taxon>
        <taxon>Sphingobacteriaceae</taxon>
        <taxon>Pedobacter</taxon>
    </lineage>
</organism>
<dbReference type="Proteomes" id="UP000248198">
    <property type="component" value="Unassembled WGS sequence"/>
</dbReference>
<keyword evidence="1" id="KW-0732">Signal</keyword>
<gene>
    <name evidence="2" type="ORF">B0O44_101222</name>
</gene>
<dbReference type="AlphaFoldDB" id="A0A318UMJ9"/>
<evidence type="ECO:0000313" key="3">
    <source>
        <dbReference type="Proteomes" id="UP000248198"/>
    </source>
</evidence>
<dbReference type="OrthoDB" id="9788332at2"/>
<comment type="caution">
    <text evidence="2">The sequence shown here is derived from an EMBL/GenBank/DDBJ whole genome shotgun (WGS) entry which is preliminary data.</text>
</comment>
<accession>A0A318UMJ9</accession>